<gene>
    <name evidence="1" type="ORF">T458_05970</name>
</gene>
<sequence length="141" mass="14872">MTAVKDIVDEDGNTLAQSALQGSLVDLTENVLPVAEELILVDDKTIYVSMSEKLTDPNATNPDTAKIKVYVNGTEVKHTSNAMVVDWVGATGTDAATLSIVATDANTFSIGDKIKVEFLNGTTIADANGNKVAPASIEQQF</sequence>
<comment type="caution">
    <text evidence="1">The sequence shown here is derived from an EMBL/GenBank/DDBJ whole genome shotgun (WGS) entry which is preliminary data.</text>
</comment>
<evidence type="ECO:0000313" key="1">
    <source>
        <dbReference type="EMBL" id="EST55642.1"/>
    </source>
</evidence>
<dbReference type="Proteomes" id="UP000017973">
    <property type="component" value="Unassembled WGS sequence"/>
</dbReference>
<dbReference type="PATRIC" id="fig|1408254.3.peg.1198"/>
<protein>
    <submittedName>
        <fullName evidence="1">Uncharacterized protein</fullName>
    </submittedName>
</protein>
<keyword evidence="2" id="KW-1185">Reference proteome</keyword>
<reference evidence="1 2" key="1">
    <citation type="journal article" date="2014" name="Genome Announc.">
        <title>Draft Genome Sequence of Brevibacillus panacihumi Strain W25, a Halotolerant Hydrocarbon-Degrading Bacterium.</title>
        <authorList>
            <person name="Wang X."/>
            <person name="Jin D."/>
            <person name="Zhou L."/>
            <person name="Wu L."/>
            <person name="An W."/>
            <person name="Chen Y."/>
            <person name="Zhao L."/>
        </authorList>
    </citation>
    <scope>NUCLEOTIDE SEQUENCE [LARGE SCALE GENOMIC DNA]</scope>
    <source>
        <strain evidence="1 2">W25</strain>
    </source>
</reference>
<dbReference type="AlphaFoldDB" id="V6MBP4"/>
<name>V6MBP4_9BACL</name>
<proteinExistence type="predicted"/>
<accession>V6MBP4</accession>
<dbReference type="HOGENOM" id="CLU_1821715_0_0_9"/>
<evidence type="ECO:0000313" key="2">
    <source>
        <dbReference type="Proteomes" id="UP000017973"/>
    </source>
</evidence>
<dbReference type="STRING" id="1408254.T458_05970"/>
<organism evidence="1 2">
    <name type="scientific">Brevibacillus panacihumi W25</name>
    <dbReference type="NCBI Taxonomy" id="1408254"/>
    <lineage>
        <taxon>Bacteria</taxon>
        <taxon>Bacillati</taxon>
        <taxon>Bacillota</taxon>
        <taxon>Bacilli</taxon>
        <taxon>Bacillales</taxon>
        <taxon>Paenibacillaceae</taxon>
        <taxon>Brevibacillus</taxon>
    </lineage>
</organism>
<dbReference type="EMBL" id="AYJU01000003">
    <property type="protein sequence ID" value="EST55642.1"/>
    <property type="molecule type" value="Genomic_DNA"/>
</dbReference>